<comment type="caution">
    <text evidence="1">The sequence shown here is derived from an EMBL/GenBank/DDBJ whole genome shotgun (WGS) entry which is preliminary data.</text>
</comment>
<protein>
    <submittedName>
        <fullName evidence="1">Uncharacterized protein</fullName>
    </submittedName>
</protein>
<keyword evidence="2" id="KW-1185">Reference proteome</keyword>
<evidence type="ECO:0000313" key="1">
    <source>
        <dbReference type="EMBL" id="CAA7264591.1"/>
    </source>
</evidence>
<dbReference type="OrthoDB" id="9991317at2759"/>
<gene>
    <name evidence="1" type="ORF">AAE3_LOCUS6825</name>
</gene>
<organism evidence="1 2">
    <name type="scientific">Cyclocybe aegerita</name>
    <name type="common">Black poplar mushroom</name>
    <name type="synonym">Agrocybe aegerita</name>
    <dbReference type="NCBI Taxonomy" id="1973307"/>
    <lineage>
        <taxon>Eukaryota</taxon>
        <taxon>Fungi</taxon>
        <taxon>Dikarya</taxon>
        <taxon>Basidiomycota</taxon>
        <taxon>Agaricomycotina</taxon>
        <taxon>Agaricomycetes</taxon>
        <taxon>Agaricomycetidae</taxon>
        <taxon>Agaricales</taxon>
        <taxon>Agaricineae</taxon>
        <taxon>Bolbitiaceae</taxon>
        <taxon>Cyclocybe</taxon>
    </lineage>
</organism>
<evidence type="ECO:0000313" key="2">
    <source>
        <dbReference type="Proteomes" id="UP000467700"/>
    </source>
</evidence>
<sequence length="227" mass="25090">MSLNKPRSVSLHISPNFGYSALTLDLAILDVVAKVSASEPSIHQAEICSRSSESYLQSLQLNSSDALENSIVLGSIAVKYVQTDDPNRGIVISMFARAVVDTPNRPLHFDDLGCSLRDRYFRHHKPVDFDAAQLAVGSATAIPHSGEPGDKALFVQVQDNRRSLLEERLDAHLKAIACVTPEYRGVVQILYRHLVETYLDLYPIDGIALSFGFRRKVEEAIKASGKR</sequence>
<dbReference type="AlphaFoldDB" id="A0A8S0XS67"/>
<dbReference type="EMBL" id="CACVBS010000045">
    <property type="protein sequence ID" value="CAA7264591.1"/>
    <property type="molecule type" value="Genomic_DNA"/>
</dbReference>
<accession>A0A8S0XS67</accession>
<name>A0A8S0XS67_CYCAE</name>
<reference evidence="1 2" key="1">
    <citation type="submission" date="2020-01" db="EMBL/GenBank/DDBJ databases">
        <authorList>
            <person name="Gupta K D."/>
        </authorList>
    </citation>
    <scope>NUCLEOTIDE SEQUENCE [LARGE SCALE GENOMIC DNA]</scope>
</reference>
<proteinExistence type="predicted"/>
<dbReference type="Proteomes" id="UP000467700">
    <property type="component" value="Unassembled WGS sequence"/>
</dbReference>